<dbReference type="Proteomes" id="UP001303222">
    <property type="component" value="Unassembled WGS sequence"/>
</dbReference>
<comment type="caution">
    <text evidence="2">The sequence shown here is derived from an EMBL/GenBank/DDBJ whole genome shotgun (WGS) entry which is preliminary data.</text>
</comment>
<organism evidence="2 3">
    <name type="scientific">Pseudoneurospora amorphoporcata</name>
    <dbReference type="NCBI Taxonomy" id="241081"/>
    <lineage>
        <taxon>Eukaryota</taxon>
        <taxon>Fungi</taxon>
        <taxon>Dikarya</taxon>
        <taxon>Ascomycota</taxon>
        <taxon>Pezizomycotina</taxon>
        <taxon>Sordariomycetes</taxon>
        <taxon>Sordariomycetidae</taxon>
        <taxon>Sordariales</taxon>
        <taxon>Sordariaceae</taxon>
        <taxon>Pseudoneurospora</taxon>
    </lineage>
</organism>
<accession>A0AAN6NV61</accession>
<dbReference type="EMBL" id="MU859177">
    <property type="protein sequence ID" value="KAK3950442.1"/>
    <property type="molecule type" value="Genomic_DNA"/>
</dbReference>
<feature type="region of interest" description="Disordered" evidence="1">
    <location>
        <begin position="108"/>
        <end position="132"/>
    </location>
</feature>
<keyword evidence="3" id="KW-1185">Reference proteome</keyword>
<reference evidence="2" key="2">
    <citation type="submission" date="2023-06" db="EMBL/GenBank/DDBJ databases">
        <authorList>
            <consortium name="Lawrence Berkeley National Laboratory"/>
            <person name="Mondo S.J."/>
            <person name="Hensen N."/>
            <person name="Bonometti L."/>
            <person name="Westerberg I."/>
            <person name="Brannstrom I.O."/>
            <person name="Guillou S."/>
            <person name="Cros-Aarteil S."/>
            <person name="Calhoun S."/>
            <person name="Haridas S."/>
            <person name="Kuo A."/>
            <person name="Pangilinan J."/>
            <person name="Riley R."/>
            <person name="Labutti K."/>
            <person name="Andreopoulos B."/>
            <person name="Lipzen A."/>
            <person name="Chen C."/>
            <person name="Yanf M."/>
            <person name="Daum C."/>
            <person name="Ng V."/>
            <person name="Clum A."/>
            <person name="Steindorff A."/>
            <person name="Ohm R."/>
            <person name="Martin F."/>
            <person name="Silar P."/>
            <person name="Natvig D."/>
            <person name="Lalanne C."/>
            <person name="Gautier V."/>
            <person name="Ament-Velasquez S.L."/>
            <person name="Kruys A."/>
            <person name="Hutchinson M.I."/>
            <person name="Powell A.J."/>
            <person name="Barry K."/>
            <person name="Miller A.N."/>
            <person name="Grigoriev I.V."/>
            <person name="Debuchy R."/>
            <person name="Gladieux P."/>
            <person name="Thoren M.H."/>
            <person name="Johannesson H."/>
        </authorList>
    </citation>
    <scope>NUCLEOTIDE SEQUENCE</scope>
    <source>
        <strain evidence="2">CBS 626.80</strain>
    </source>
</reference>
<sequence>MIWGSEVYTPLQAGGDSPRRHCLLPTLPETVATTILDKGINDQRRAILKVRGVSVDMIKFVSGQINIRYVGDEECKNFVERCRLYHEGLTERFEDAAEGHMRLTGAARLPMPRPWKPKTEERRPSSTWLGCI</sequence>
<evidence type="ECO:0000313" key="2">
    <source>
        <dbReference type="EMBL" id="KAK3950442.1"/>
    </source>
</evidence>
<evidence type="ECO:0000313" key="3">
    <source>
        <dbReference type="Proteomes" id="UP001303222"/>
    </source>
</evidence>
<protein>
    <submittedName>
        <fullName evidence="2">Uncharacterized protein</fullName>
    </submittedName>
</protein>
<dbReference type="AlphaFoldDB" id="A0AAN6NV61"/>
<proteinExistence type="predicted"/>
<reference evidence="2" key="1">
    <citation type="journal article" date="2023" name="Mol. Phylogenet. Evol.">
        <title>Genome-scale phylogeny and comparative genomics of the fungal order Sordariales.</title>
        <authorList>
            <person name="Hensen N."/>
            <person name="Bonometti L."/>
            <person name="Westerberg I."/>
            <person name="Brannstrom I.O."/>
            <person name="Guillou S."/>
            <person name="Cros-Aarteil S."/>
            <person name="Calhoun S."/>
            <person name="Haridas S."/>
            <person name="Kuo A."/>
            <person name="Mondo S."/>
            <person name="Pangilinan J."/>
            <person name="Riley R."/>
            <person name="LaButti K."/>
            <person name="Andreopoulos B."/>
            <person name="Lipzen A."/>
            <person name="Chen C."/>
            <person name="Yan M."/>
            <person name="Daum C."/>
            <person name="Ng V."/>
            <person name="Clum A."/>
            <person name="Steindorff A."/>
            <person name="Ohm R.A."/>
            <person name="Martin F."/>
            <person name="Silar P."/>
            <person name="Natvig D.O."/>
            <person name="Lalanne C."/>
            <person name="Gautier V."/>
            <person name="Ament-Velasquez S.L."/>
            <person name="Kruys A."/>
            <person name="Hutchinson M.I."/>
            <person name="Powell A.J."/>
            <person name="Barry K."/>
            <person name="Miller A.N."/>
            <person name="Grigoriev I.V."/>
            <person name="Debuchy R."/>
            <person name="Gladieux P."/>
            <person name="Hiltunen Thoren M."/>
            <person name="Johannesson H."/>
        </authorList>
    </citation>
    <scope>NUCLEOTIDE SEQUENCE</scope>
    <source>
        <strain evidence="2">CBS 626.80</strain>
    </source>
</reference>
<gene>
    <name evidence="2" type="ORF">QBC32DRAFT_346551</name>
</gene>
<name>A0AAN6NV61_9PEZI</name>
<evidence type="ECO:0000256" key="1">
    <source>
        <dbReference type="SAM" id="MobiDB-lite"/>
    </source>
</evidence>